<dbReference type="GO" id="GO:0005737">
    <property type="term" value="C:cytoplasm"/>
    <property type="evidence" value="ECO:0007669"/>
    <property type="project" value="TreeGrafter"/>
</dbReference>
<dbReference type="RefSeq" id="WP_072317999.1">
    <property type="nucleotide sequence ID" value="NZ_FPJE01000015.1"/>
</dbReference>
<dbReference type="InterPro" id="IPR004993">
    <property type="entry name" value="GH3"/>
</dbReference>
<proteinExistence type="predicted"/>
<protein>
    <submittedName>
        <fullName evidence="3">GH3 auxin-responsive promoter</fullName>
    </submittedName>
</protein>
<dbReference type="Pfam" id="PF03321">
    <property type="entry name" value="GH3"/>
    <property type="match status" value="1"/>
</dbReference>
<dbReference type="PANTHER" id="PTHR31901:SF9">
    <property type="entry name" value="GH3 DOMAIN-CONTAINING PROTEIN"/>
    <property type="match status" value="1"/>
</dbReference>
<dbReference type="Pfam" id="PF23572">
    <property type="entry name" value="GH3_C"/>
    <property type="match status" value="1"/>
</dbReference>
<dbReference type="AlphaFoldDB" id="A0A1K1QTF2"/>
<evidence type="ECO:0000259" key="1">
    <source>
        <dbReference type="Pfam" id="PF23571"/>
    </source>
</evidence>
<dbReference type="OrthoDB" id="5678283at2"/>
<reference evidence="3 4" key="1">
    <citation type="submission" date="2016-11" db="EMBL/GenBank/DDBJ databases">
        <authorList>
            <person name="Jaros S."/>
            <person name="Januszkiewicz K."/>
            <person name="Wedrychowicz H."/>
        </authorList>
    </citation>
    <scope>NUCLEOTIDE SEQUENCE [LARGE SCALE GENOMIC DNA]</scope>
    <source>
        <strain evidence="3 4">CGMCC 1.12145</strain>
    </source>
</reference>
<keyword evidence="4" id="KW-1185">Reference proteome</keyword>
<feature type="domain" description="GH3 middle" evidence="1">
    <location>
        <begin position="297"/>
        <end position="366"/>
    </location>
</feature>
<organism evidence="3 4">
    <name type="scientific">Sinomicrobium oceani</name>
    <dbReference type="NCBI Taxonomy" id="1150368"/>
    <lineage>
        <taxon>Bacteria</taxon>
        <taxon>Pseudomonadati</taxon>
        <taxon>Bacteroidota</taxon>
        <taxon>Flavobacteriia</taxon>
        <taxon>Flavobacteriales</taxon>
        <taxon>Flavobacteriaceae</taxon>
        <taxon>Sinomicrobium</taxon>
    </lineage>
</organism>
<name>A0A1K1QTF2_9FLAO</name>
<evidence type="ECO:0000259" key="2">
    <source>
        <dbReference type="Pfam" id="PF23572"/>
    </source>
</evidence>
<dbReference type="Proteomes" id="UP000182248">
    <property type="component" value="Unassembled WGS sequence"/>
</dbReference>
<dbReference type="EMBL" id="FPJE01000015">
    <property type="protein sequence ID" value="SFW62566.1"/>
    <property type="molecule type" value="Genomic_DNA"/>
</dbReference>
<feature type="domain" description="GH3 C-terminal" evidence="2">
    <location>
        <begin position="381"/>
        <end position="494"/>
    </location>
</feature>
<dbReference type="STRING" id="1150368.SAMN02927921_02791"/>
<dbReference type="GO" id="GO:0016881">
    <property type="term" value="F:acid-amino acid ligase activity"/>
    <property type="evidence" value="ECO:0007669"/>
    <property type="project" value="TreeGrafter"/>
</dbReference>
<dbReference type="InterPro" id="IPR055378">
    <property type="entry name" value="GH3_C"/>
</dbReference>
<dbReference type="Pfam" id="PF23571">
    <property type="entry name" value="GH3_M"/>
    <property type="match status" value="1"/>
</dbReference>
<evidence type="ECO:0000313" key="4">
    <source>
        <dbReference type="Proteomes" id="UP000182248"/>
    </source>
</evidence>
<dbReference type="PANTHER" id="PTHR31901">
    <property type="entry name" value="GH3 DOMAIN-CONTAINING PROTEIN"/>
    <property type="match status" value="1"/>
</dbReference>
<evidence type="ECO:0000313" key="3">
    <source>
        <dbReference type="EMBL" id="SFW62566.1"/>
    </source>
</evidence>
<accession>A0A1K1QTF2</accession>
<sequence>MPIPLFNSIASWWLKKRFYQMELFLKYPEEVQVELLNQLLITARNTDIGKKYGFETITNYERFRDNVPINKYEDIEPFIERARRGEHNVFWPTPIKWFAKSSGTTNAKSKFIPVSTESLEDCHFKAGKDMLSLYFNNNEDSKLFTGKSLRLGGSKSIYEDNDTFFGDLSAIIIDNLPFWAEMSSTPSNRISLMSEWEAKIEAIIHETTQENVTSLAGVPSWMLVLLNQVLEKSGKNNLFEVWNNLEVYFHGGVNFNPYRDQYKKLLPRDSFKYYEIYNASEGFFAIQDRNDSDELLLMLDYGIFYEFIPMDTFGADAQRAIPLWEVEPGKNYAIVITTNAGLWRYLIGDTVRFTSTDPYRIKVTGRTKHFINVFGEELIIENTEEALKKACKEADCEIVDYTVAPVFMEGKEKGGHEWLIEFRKPPENMEQFIILLDEGLKSLNSDYEAKRYNNMTLNMPRVNIARKGLFYDWLKTYNKLGGQHKVPRLSNKRNYLEEMLGMNGSVTEPASENRGAGV</sequence>
<dbReference type="InterPro" id="IPR055377">
    <property type="entry name" value="GH3_M"/>
</dbReference>
<gene>
    <name evidence="3" type="ORF">SAMN02927921_02791</name>
</gene>